<dbReference type="CDD" id="cd03019">
    <property type="entry name" value="DsbA_DsbA"/>
    <property type="match status" value="1"/>
</dbReference>
<evidence type="ECO:0000256" key="5">
    <source>
        <dbReference type="ARBA" id="ARBA00023157"/>
    </source>
</evidence>
<dbReference type="SUPFAM" id="SSF52833">
    <property type="entry name" value="Thioredoxin-like"/>
    <property type="match status" value="1"/>
</dbReference>
<keyword evidence="5 7" id="KW-1015">Disulfide bond</keyword>
<dbReference type="PANTHER" id="PTHR35891:SF2">
    <property type="entry name" value="THIOL:DISULFIDE INTERCHANGE PROTEIN DSBA"/>
    <property type="match status" value="1"/>
</dbReference>
<dbReference type="InterPro" id="IPR013766">
    <property type="entry name" value="Thioredoxin_domain"/>
</dbReference>
<dbReference type="AlphaFoldDB" id="A0A3N4W3X1"/>
<gene>
    <name evidence="11" type="ORF">EDC46_1675</name>
</gene>
<dbReference type="PANTHER" id="PTHR35891">
    <property type="entry name" value="THIOL:DISULFIDE INTERCHANGE PROTEIN DSBA"/>
    <property type="match status" value="1"/>
</dbReference>
<evidence type="ECO:0000313" key="11">
    <source>
        <dbReference type="EMBL" id="RPE80760.1"/>
    </source>
</evidence>
<evidence type="ECO:0000313" key="12">
    <source>
        <dbReference type="Proteomes" id="UP000281691"/>
    </source>
</evidence>
<dbReference type="PROSITE" id="PS00194">
    <property type="entry name" value="THIOREDOXIN_1"/>
    <property type="match status" value="1"/>
</dbReference>
<dbReference type="OrthoDB" id="9784896at2"/>
<dbReference type="PROSITE" id="PS51352">
    <property type="entry name" value="THIOREDOXIN_2"/>
    <property type="match status" value="1"/>
</dbReference>
<feature type="disulfide bond" description="Redox-active" evidence="8">
    <location>
        <begin position="55"/>
        <end position="58"/>
    </location>
</feature>
<name>A0A3N4W3X1_9PAST</name>
<feature type="chain" id="PRO_5018333591" description="Thiol:disulfide interchange protein" evidence="9">
    <location>
        <begin position="26"/>
        <end position="213"/>
    </location>
</feature>
<dbReference type="RefSeq" id="WP_124211785.1">
    <property type="nucleotide sequence ID" value="NZ_CP016615.1"/>
</dbReference>
<evidence type="ECO:0000256" key="6">
    <source>
        <dbReference type="ARBA" id="ARBA00023284"/>
    </source>
</evidence>
<evidence type="ECO:0000256" key="8">
    <source>
        <dbReference type="PIRSR" id="PIRSR001488-1"/>
    </source>
</evidence>
<comment type="similarity">
    <text evidence="2">Belongs to the thioredoxin family. DsbA subfamily.</text>
</comment>
<dbReference type="InterPro" id="IPR001853">
    <property type="entry name" value="DSBA-like_thioredoxin_dom"/>
</dbReference>
<comment type="subcellular location">
    <subcellularLocation>
        <location evidence="1 7">Periplasm</location>
    </subcellularLocation>
</comment>
<evidence type="ECO:0000259" key="10">
    <source>
        <dbReference type="PROSITE" id="PS51352"/>
    </source>
</evidence>
<dbReference type="Proteomes" id="UP000281691">
    <property type="component" value="Unassembled WGS sequence"/>
</dbReference>
<dbReference type="GO" id="GO:0015036">
    <property type="term" value="F:disulfide oxidoreductase activity"/>
    <property type="evidence" value="ECO:0007669"/>
    <property type="project" value="UniProtKB-ARBA"/>
</dbReference>
<feature type="domain" description="Thioredoxin" evidence="10">
    <location>
        <begin position="17"/>
        <end position="208"/>
    </location>
</feature>
<comment type="caution">
    <text evidence="11">The sequence shown here is derived from an EMBL/GenBank/DDBJ whole genome shotgun (WGS) entry which is preliminary data.</text>
</comment>
<keyword evidence="4 7" id="KW-0574">Periplasm</keyword>
<evidence type="ECO:0000256" key="9">
    <source>
        <dbReference type="SAM" id="SignalP"/>
    </source>
</evidence>
<keyword evidence="12" id="KW-1185">Reference proteome</keyword>
<dbReference type="EMBL" id="RKQP01000007">
    <property type="protein sequence ID" value="RPE80760.1"/>
    <property type="molecule type" value="Genomic_DNA"/>
</dbReference>
<organism evidence="11 12">
    <name type="scientific">Vespertiliibacter pulmonis</name>
    <dbReference type="NCBI Taxonomy" id="1443036"/>
    <lineage>
        <taxon>Bacteria</taxon>
        <taxon>Pseudomonadati</taxon>
        <taxon>Pseudomonadota</taxon>
        <taxon>Gammaproteobacteria</taxon>
        <taxon>Pasteurellales</taxon>
        <taxon>Pasteurellaceae</taxon>
        <taxon>Vespertiliibacter</taxon>
    </lineage>
</organism>
<dbReference type="GO" id="GO:0042597">
    <property type="term" value="C:periplasmic space"/>
    <property type="evidence" value="ECO:0007669"/>
    <property type="project" value="UniProtKB-SubCell"/>
</dbReference>
<reference evidence="11 12" key="1">
    <citation type="submission" date="2018-11" db="EMBL/GenBank/DDBJ databases">
        <title>Genomic Encyclopedia of Type Strains, Phase IV (KMG-IV): sequencing the most valuable type-strain genomes for metagenomic binning, comparative biology and taxonomic classification.</title>
        <authorList>
            <person name="Goeker M."/>
        </authorList>
    </citation>
    <scope>NUCLEOTIDE SEQUENCE [LARGE SCALE GENOMIC DNA]</scope>
    <source>
        <strain evidence="11 12">DSM 27238</strain>
    </source>
</reference>
<dbReference type="InterPro" id="IPR017937">
    <property type="entry name" value="Thioredoxin_CS"/>
</dbReference>
<evidence type="ECO:0000256" key="3">
    <source>
        <dbReference type="ARBA" id="ARBA00022729"/>
    </source>
</evidence>
<accession>A0A3N4W3X1</accession>
<evidence type="ECO:0000256" key="1">
    <source>
        <dbReference type="ARBA" id="ARBA00004418"/>
    </source>
</evidence>
<dbReference type="InterPro" id="IPR036249">
    <property type="entry name" value="Thioredoxin-like_sf"/>
</dbReference>
<proteinExistence type="inferred from homology"/>
<evidence type="ECO:0000256" key="2">
    <source>
        <dbReference type="ARBA" id="ARBA00005791"/>
    </source>
</evidence>
<feature type="signal peptide" evidence="9">
    <location>
        <begin position="1"/>
        <end position="25"/>
    </location>
</feature>
<evidence type="ECO:0000256" key="4">
    <source>
        <dbReference type="ARBA" id="ARBA00022764"/>
    </source>
</evidence>
<dbReference type="NCBIfam" id="NF047695">
    <property type="entry name" value="ThlDiSintDsbAHaem"/>
    <property type="match status" value="1"/>
</dbReference>
<dbReference type="InterPro" id="IPR023205">
    <property type="entry name" value="DsbA/DsbL"/>
</dbReference>
<dbReference type="InterPro" id="IPR050824">
    <property type="entry name" value="Thiol_disulfide_DsbA"/>
</dbReference>
<dbReference type="Gene3D" id="3.40.30.10">
    <property type="entry name" value="Glutaredoxin"/>
    <property type="match status" value="1"/>
</dbReference>
<dbReference type="PIRSF" id="PIRSF001488">
    <property type="entry name" value="Tdi_protein"/>
    <property type="match status" value="1"/>
</dbReference>
<protein>
    <recommendedName>
        <fullName evidence="7">Thiol:disulfide interchange protein</fullName>
    </recommendedName>
</protein>
<sequence>MKKFAIKTTFIMLSALFMFNQQVTAQEFKAGKEYEQVRPEPTAQKEVIELFSFYCPHCYEFNTTYKIPQKIQQGLPKDAVLKEYHVDFLGGQSEELTRAWALAMVLGKEENVRMPLFQNAQNNAIKSMDDIRTIFLENGITAEQFDGGINSFVVNGLVNKQKQVAEEFKVRGVPAFFINGQYKINPEGFSDVSSTDEFIKRYVDTILFLIKNK</sequence>
<keyword evidence="6" id="KW-0676">Redox-active center</keyword>
<evidence type="ECO:0000256" key="7">
    <source>
        <dbReference type="PIRNR" id="PIRNR001488"/>
    </source>
</evidence>
<dbReference type="Pfam" id="PF01323">
    <property type="entry name" value="DSBA"/>
    <property type="match status" value="1"/>
</dbReference>
<keyword evidence="3 9" id="KW-0732">Signal</keyword>